<sequence length="327" mass="36358">AVVEEMRETEREHMTRIAALQQAASSSQEAERNLPAFEEMASRYANRIAQLEAKIGDLTREKEDSLKRIAEWQEHLVRTEQLAELTVQQNECIARLEADNEEMKRSQKSSFTEEELEDLAMTLKRRNVELEDVIKRMTVKEQELLATVRRLETDRGRPTPGEEELERLALDSAKRERELKSEVDRLRLAEQGHAAEVTSLKQTLMSRSSAPVERDLEGVAKTHAAILSCESLMGKMKAVEQEQLSQLAGGTGAATPATTASHGEPQEAAEGAGVEGLALAQAQRMEEMAKAQAQRIAEQEDEIGKLRLPPRPVVDAAVCSTASADMF</sequence>
<evidence type="ECO:0000256" key="1">
    <source>
        <dbReference type="SAM" id="Coils"/>
    </source>
</evidence>
<protein>
    <recommendedName>
        <fullName evidence="5">Protein CASP</fullName>
    </recommendedName>
</protein>
<organism evidence="3 4">
    <name type="scientific">Prorocentrum cordatum</name>
    <dbReference type="NCBI Taxonomy" id="2364126"/>
    <lineage>
        <taxon>Eukaryota</taxon>
        <taxon>Sar</taxon>
        <taxon>Alveolata</taxon>
        <taxon>Dinophyceae</taxon>
        <taxon>Prorocentrales</taxon>
        <taxon>Prorocentraceae</taxon>
        <taxon>Prorocentrum</taxon>
    </lineage>
</organism>
<evidence type="ECO:0000313" key="3">
    <source>
        <dbReference type="EMBL" id="CAK0802004.1"/>
    </source>
</evidence>
<dbReference type="EMBL" id="CAUYUJ010002703">
    <property type="protein sequence ID" value="CAK0802004.1"/>
    <property type="molecule type" value="Genomic_DNA"/>
</dbReference>
<proteinExistence type="predicted"/>
<keyword evidence="4" id="KW-1185">Reference proteome</keyword>
<feature type="compositionally biased region" description="Low complexity" evidence="2">
    <location>
        <begin position="253"/>
        <end position="270"/>
    </location>
</feature>
<dbReference type="Proteomes" id="UP001189429">
    <property type="component" value="Unassembled WGS sequence"/>
</dbReference>
<evidence type="ECO:0008006" key="5">
    <source>
        <dbReference type="Google" id="ProtNLM"/>
    </source>
</evidence>
<feature type="non-terminal residue" evidence="3">
    <location>
        <position position="1"/>
    </location>
</feature>
<evidence type="ECO:0000256" key="2">
    <source>
        <dbReference type="SAM" id="MobiDB-lite"/>
    </source>
</evidence>
<accession>A0ABN9QAY1</accession>
<evidence type="ECO:0000313" key="4">
    <source>
        <dbReference type="Proteomes" id="UP001189429"/>
    </source>
</evidence>
<reference evidence="3" key="1">
    <citation type="submission" date="2023-10" db="EMBL/GenBank/DDBJ databases">
        <authorList>
            <person name="Chen Y."/>
            <person name="Shah S."/>
            <person name="Dougan E. K."/>
            <person name="Thang M."/>
            <person name="Chan C."/>
        </authorList>
    </citation>
    <scope>NUCLEOTIDE SEQUENCE [LARGE SCALE GENOMIC DNA]</scope>
</reference>
<name>A0ABN9QAY1_9DINO</name>
<keyword evidence="1" id="KW-0175">Coiled coil</keyword>
<feature type="region of interest" description="Disordered" evidence="2">
    <location>
        <begin position="247"/>
        <end position="270"/>
    </location>
</feature>
<comment type="caution">
    <text evidence="3">The sequence shown here is derived from an EMBL/GenBank/DDBJ whole genome shotgun (WGS) entry which is preliminary data.</text>
</comment>
<feature type="coiled-coil region" evidence="1">
    <location>
        <begin position="3"/>
        <end position="68"/>
    </location>
</feature>
<gene>
    <name evidence="3" type="ORF">PCOR1329_LOCUS9662</name>
</gene>